<dbReference type="Pfam" id="PF00571">
    <property type="entry name" value="CBS"/>
    <property type="match status" value="1"/>
</dbReference>
<organism evidence="11 12">
    <name type="scientific">Branchiibius hedensis</name>
    <dbReference type="NCBI Taxonomy" id="672460"/>
    <lineage>
        <taxon>Bacteria</taxon>
        <taxon>Bacillati</taxon>
        <taxon>Actinomycetota</taxon>
        <taxon>Actinomycetes</taxon>
        <taxon>Micrococcales</taxon>
        <taxon>Dermacoccaceae</taxon>
        <taxon>Branchiibius</taxon>
    </lineage>
</organism>
<evidence type="ECO:0000259" key="10">
    <source>
        <dbReference type="PROSITE" id="PS51371"/>
    </source>
</evidence>
<evidence type="ECO:0000256" key="7">
    <source>
        <dbReference type="ARBA" id="ARBA00023136"/>
    </source>
</evidence>
<feature type="domain" description="CBS" evidence="10">
    <location>
        <begin position="198"/>
        <end position="255"/>
    </location>
</feature>
<evidence type="ECO:0000256" key="1">
    <source>
        <dbReference type="ARBA" id="ARBA00004141"/>
    </source>
</evidence>
<dbReference type="GO" id="GO:0046872">
    <property type="term" value="F:metal ion binding"/>
    <property type="evidence" value="ECO:0007669"/>
    <property type="project" value="UniProtKB-KW"/>
</dbReference>
<dbReference type="Gene3D" id="3.10.580.10">
    <property type="entry name" value="CBS-domain"/>
    <property type="match status" value="1"/>
</dbReference>
<protein>
    <recommendedName>
        <fullName evidence="9">Magnesium transporter MgtE</fullName>
    </recommendedName>
</protein>
<dbReference type="SUPFAM" id="SSF54631">
    <property type="entry name" value="CBS-domain pair"/>
    <property type="match status" value="1"/>
</dbReference>
<evidence type="ECO:0000256" key="5">
    <source>
        <dbReference type="ARBA" id="ARBA00022842"/>
    </source>
</evidence>
<proteinExistence type="inferred from homology"/>
<keyword evidence="8" id="KW-0129">CBS domain</keyword>
<dbReference type="CDD" id="cd04606">
    <property type="entry name" value="CBS_pair_Mg_transporter"/>
    <property type="match status" value="1"/>
</dbReference>
<gene>
    <name evidence="11" type="ORF">SAMN04489750_3554</name>
</gene>
<evidence type="ECO:0000313" key="11">
    <source>
        <dbReference type="EMBL" id="SSA36171.1"/>
    </source>
</evidence>
<dbReference type="GO" id="GO:0005886">
    <property type="term" value="C:plasma membrane"/>
    <property type="evidence" value="ECO:0007669"/>
    <property type="project" value="UniProtKB-SubCell"/>
</dbReference>
<dbReference type="InterPro" id="IPR000644">
    <property type="entry name" value="CBS_dom"/>
</dbReference>
<dbReference type="AlphaFoldDB" id="A0A2Y8ZV53"/>
<name>A0A2Y8ZV53_9MICO</name>
<dbReference type="EMBL" id="UESZ01000001">
    <property type="protein sequence ID" value="SSA36171.1"/>
    <property type="molecule type" value="Genomic_DNA"/>
</dbReference>
<evidence type="ECO:0000256" key="3">
    <source>
        <dbReference type="ARBA" id="ARBA00022448"/>
    </source>
</evidence>
<feature type="transmembrane region" description="Helical" evidence="9">
    <location>
        <begin position="357"/>
        <end position="376"/>
    </location>
</feature>
<comment type="function">
    <text evidence="9">Acts as a magnesium transporter.</text>
</comment>
<keyword evidence="3 9" id="KW-0813">Transport</keyword>
<dbReference type="InterPro" id="IPR006668">
    <property type="entry name" value="Mg_transptr_MgtE_intracell_dom"/>
</dbReference>
<dbReference type="InterPro" id="IPR038076">
    <property type="entry name" value="MgtE_N_sf"/>
</dbReference>
<comment type="subunit">
    <text evidence="9">Homodimer.</text>
</comment>
<evidence type="ECO:0000313" key="12">
    <source>
        <dbReference type="Proteomes" id="UP000250028"/>
    </source>
</evidence>
<evidence type="ECO:0000256" key="4">
    <source>
        <dbReference type="ARBA" id="ARBA00022692"/>
    </source>
</evidence>
<dbReference type="PANTHER" id="PTHR41394">
    <property type="entry name" value="MAGNESIUM TRANSPORTER MGTE"/>
    <property type="match status" value="1"/>
</dbReference>
<dbReference type="InterPro" id="IPR006667">
    <property type="entry name" value="SLC41_membr_dom"/>
</dbReference>
<keyword evidence="9" id="KW-0479">Metal-binding</keyword>
<dbReference type="Proteomes" id="UP000250028">
    <property type="component" value="Unassembled WGS sequence"/>
</dbReference>
<dbReference type="Gene3D" id="1.25.60.10">
    <property type="entry name" value="MgtE N-terminal domain-like"/>
    <property type="match status" value="1"/>
</dbReference>
<dbReference type="SUPFAM" id="SSF161093">
    <property type="entry name" value="MgtE membrane domain-like"/>
    <property type="match status" value="1"/>
</dbReference>
<feature type="transmembrane region" description="Helical" evidence="9">
    <location>
        <begin position="309"/>
        <end position="336"/>
    </location>
</feature>
<keyword evidence="9" id="KW-1003">Cell membrane</keyword>
<dbReference type="RefSeq" id="WP_109687949.1">
    <property type="nucleotide sequence ID" value="NZ_QGDN01000001.1"/>
</dbReference>
<dbReference type="PROSITE" id="PS51371">
    <property type="entry name" value="CBS"/>
    <property type="match status" value="2"/>
</dbReference>
<dbReference type="InterPro" id="IPR046342">
    <property type="entry name" value="CBS_dom_sf"/>
</dbReference>
<keyword evidence="7 9" id="KW-0472">Membrane</keyword>
<dbReference type="InterPro" id="IPR036739">
    <property type="entry name" value="SLC41_membr_dom_sf"/>
</dbReference>
<dbReference type="Pfam" id="PF01769">
    <property type="entry name" value="MgtE"/>
    <property type="match status" value="1"/>
</dbReference>
<keyword evidence="4 9" id="KW-0812">Transmembrane</keyword>
<dbReference type="SMART" id="SM00116">
    <property type="entry name" value="CBS"/>
    <property type="match status" value="2"/>
</dbReference>
<evidence type="ECO:0000256" key="9">
    <source>
        <dbReference type="RuleBase" id="RU362011"/>
    </source>
</evidence>
<dbReference type="SUPFAM" id="SSF158791">
    <property type="entry name" value="MgtE N-terminal domain-like"/>
    <property type="match status" value="1"/>
</dbReference>
<dbReference type="InterPro" id="IPR006669">
    <property type="entry name" value="MgtE_transporter"/>
</dbReference>
<keyword evidence="5 9" id="KW-0460">Magnesium</keyword>
<feature type="transmembrane region" description="Helical" evidence="9">
    <location>
        <begin position="283"/>
        <end position="303"/>
    </location>
</feature>
<evidence type="ECO:0000256" key="8">
    <source>
        <dbReference type="PROSITE-ProRule" id="PRU00703"/>
    </source>
</evidence>
<dbReference type="GO" id="GO:0015095">
    <property type="term" value="F:magnesium ion transmembrane transporter activity"/>
    <property type="evidence" value="ECO:0007669"/>
    <property type="project" value="UniProtKB-UniRule"/>
</dbReference>
<feature type="transmembrane region" description="Helical" evidence="9">
    <location>
        <begin position="418"/>
        <end position="440"/>
    </location>
</feature>
<dbReference type="PANTHER" id="PTHR41394:SF8">
    <property type="entry name" value="MAGNESIUM TRANSPORTER MGTE"/>
    <property type="match status" value="1"/>
</dbReference>
<evidence type="ECO:0000256" key="6">
    <source>
        <dbReference type="ARBA" id="ARBA00022989"/>
    </source>
</evidence>
<dbReference type="Gene3D" id="1.10.357.20">
    <property type="entry name" value="SLC41 divalent cation transporters, integral membrane domain"/>
    <property type="match status" value="1"/>
</dbReference>
<reference evidence="12" key="1">
    <citation type="submission" date="2016-10" db="EMBL/GenBank/DDBJ databases">
        <authorList>
            <person name="Varghese N."/>
            <person name="Submissions S."/>
        </authorList>
    </citation>
    <scope>NUCLEOTIDE SEQUENCE [LARGE SCALE GENOMIC DNA]</scope>
    <source>
        <strain evidence="12">DSM 22951</strain>
    </source>
</reference>
<dbReference type="SMART" id="SM00924">
    <property type="entry name" value="MgtE_N"/>
    <property type="match status" value="1"/>
</dbReference>
<dbReference type="OrthoDB" id="9790355at2"/>
<comment type="similarity">
    <text evidence="2 9">Belongs to the SLC41A transporter family.</text>
</comment>
<dbReference type="Pfam" id="PF03448">
    <property type="entry name" value="MgtE_N"/>
    <property type="match status" value="1"/>
</dbReference>
<sequence length="450" mass="47635">MPTLATAITTPDPAALEEWLDATPDRGERERQLRDLAAPDRARLVAGMQPELADRLLAVIEPRTAATLLTSASPAAAAGLLAALDSDIAADILREFPATTAASLIGALPPARALVLNGLLSWPPDSAAAHMVPEALVISQGQDVESALTQLRLQTAAAPVDSLAAAYVYVVDDDRRLLGVVSLQQLVLAAPGTQVAELTETDIITVDANTDDEVAARTLTDNRLAALPVIDKEDRLLGVITADVAADIVEDENTEDAERQGGSEPLEVPYLQASPVRLWRKRVVWLLVLFIAEAYTGTVLRYFEDELDAVVSLAFFIPLLVGTGGNTGTQITTTLVRAASTGEVRLRDLGKVLPKELSAAMMISATMAAVGLLRAWTLGVGWPVMVTVSISLAAIVLWSAFVASILPLILTKTKIDPAVVSAPMIATIVDGTGLLIYFMIAKSIIPELSH</sequence>
<keyword evidence="12" id="KW-1185">Reference proteome</keyword>
<evidence type="ECO:0000256" key="2">
    <source>
        <dbReference type="ARBA" id="ARBA00009749"/>
    </source>
</evidence>
<accession>A0A2Y8ZV53</accession>
<feature type="transmembrane region" description="Helical" evidence="9">
    <location>
        <begin position="382"/>
        <end position="406"/>
    </location>
</feature>
<keyword evidence="6 9" id="KW-1133">Transmembrane helix</keyword>
<dbReference type="NCBIfam" id="TIGR00400">
    <property type="entry name" value="mgtE"/>
    <property type="match status" value="1"/>
</dbReference>
<feature type="domain" description="CBS" evidence="10">
    <location>
        <begin position="131"/>
        <end position="197"/>
    </location>
</feature>
<comment type="subcellular location">
    <subcellularLocation>
        <location evidence="9">Cell membrane</location>
        <topology evidence="9">Multi-pass membrane protein</topology>
    </subcellularLocation>
    <subcellularLocation>
        <location evidence="1">Membrane</location>
        <topology evidence="1">Multi-pass membrane protein</topology>
    </subcellularLocation>
</comment>